<proteinExistence type="predicted"/>
<name>A0ACA9M3M8_9GLOM</name>
<evidence type="ECO:0000313" key="1">
    <source>
        <dbReference type="EMBL" id="CAG8567454.1"/>
    </source>
</evidence>
<evidence type="ECO:0000313" key="2">
    <source>
        <dbReference type="Proteomes" id="UP000789920"/>
    </source>
</evidence>
<sequence length="162" mass="19019">MTKANSEKQDFKRYLQEIENPRYDGPDISQALPANASPIDKAKYQICEKILAYQQDSNLPIEEVARKIQLTTAETKDIFHYHLSLFTLERLITYANRLLSPREVEITKELILNIFRAEVNAKRFFPTDYQGIRKVFVREGVPFGDEKYKLVFWFKDGTNDHL</sequence>
<dbReference type="EMBL" id="CAJVQC010006490">
    <property type="protein sequence ID" value="CAG8567454.1"/>
    <property type="molecule type" value="Genomic_DNA"/>
</dbReference>
<keyword evidence="2" id="KW-1185">Reference proteome</keyword>
<accession>A0ACA9M3M8</accession>
<reference evidence="1" key="1">
    <citation type="submission" date="2021-06" db="EMBL/GenBank/DDBJ databases">
        <authorList>
            <person name="Kallberg Y."/>
            <person name="Tangrot J."/>
            <person name="Rosling A."/>
        </authorList>
    </citation>
    <scope>NUCLEOTIDE SEQUENCE</scope>
    <source>
        <strain evidence="1">MA461A</strain>
    </source>
</reference>
<gene>
    <name evidence="1" type="ORF">RPERSI_LOCUS4612</name>
</gene>
<dbReference type="Proteomes" id="UP000789920">
    <property type="component" value="Unassembled WGS sequence"/>
</dbReference>
<comment type="caution">
    <text evidence="1">The sequence shown here is derived from an EMBL/GenBank/DDBJ whole genome shotgun (WGS) entry which is preliminary data.</text>
</comment>
<organism evidence="1 2">
    <name type="scientific">Racocetra persica</name>
    <dbReference type="NCBI Taxonomy" id="160502"/>
    <lineage>
        <taxon>Eukaryota</taxon>
        <taxon>Fungi</taxon>
        <taxon>Fungi incertae sedis</taxon>
        <taxon>Mucoromycota</taxon>
        <taxon>Glomeromycotina</taxon>
        <taxon>Glomeromycetes</taxon>
        <taxon>Diversisporales</taxon>
        <taxon>Gigasporaceae</taxon>
        <taxon>Racocetra</taxon>
    </lineage>
</organism>
<protein>
    <submittedName>
        <fullName evidence="1">12548_t:CDS:1</fullName>
    </submittedName>
</protein>